<evidence type="ECO:0000313" key="15">
    <source>
        <dbReference type="Proteomes" id="UP000593574"/>
    </source>
</evidence>
<name>A0A7J8ZDG4_9ROSI</name>
<dbReference type="GO" id="GO:0004252">
    <property type="term" value="F:serine-type endopeptidase activity"/>
    <property type="evidence" value="ECO:0007669"/>
    <property type="project" value="UniProtKB-UniRule"/>
</dbReference>
<comment type="similarity">
    <text evidence="1 8">Belongs to the peptidase S8 family.</text>
</comment>
<sequence>MDMSYFICFIFLFNFHSFIVRGSKFSSAKEIEKNKLHTYIVRVEQPDVGVLGQSDNLDVGSWHKSFLPLHTASSDTQPRMVYSYKTVISSFAARLTEEEVQAMRTKKGFISAHPQRILRKQTTHTPRFLGLQQELGIWKESNFGKGVIIGVLDGGVLLDHPSFGDEGMPPPPEKWKGKCEFTACNNKIIGGRSFNIDGNMTKGKGVEPPNDEDGHGTHTASTAAGRFVNYADVLGNAKESNILAALDAAIEEGVDVLSLSLGEEGVPFFQDSIAIGGFTAMKNGIFWEQVGRKIVATAKLGNGEEFDGESIFQPNDFHSKLLQLVYAGMNGKQESALCGEGTLKGIDVKGKVVLCERGGGIARIAKGQEVKNAGGAAMILMNQETDGFSVSADVHVLPATHVSYCAGLKIKAYLNSTAAPTATVLFRGTVLGDLSSPSVASFSSRGPSLASPGILKPDIIGPGVNILAAWPFPLDNNINSKSTFNIMSGTSMSCPHLSGIAALLKSSHPTWSPAAIKSAMMTSTDLFNIRGKLIVDETLQPADVFATGAGHVNPSRADKPGLIYDIQPDDYIPYLCGLGYKDEEVGIIAHRSVKCSEKPSIPEEELNYPSFSIKLGPSQTYTRTVTNVGEANSAYEVKVWTPKGVDVIVKPSTLYFTELNQKATYSVTFTRVDSTYKTGEYTQGFIKWVSAKYSVRSPIAVMFE</sequence>
<dbReference type="InterPro" id="IPR045051">
    <property type="entry name" value="SBT"/>
</dbReference>
<keyword evidence="15" id="KW-1185">Reference proteome</keyword>
<feature type="domain" description="Subtilisin-like protease fibronectin type-III" evidence="13">
    <location>
        <begin position="605"/>
        <end position="701"/>
    </location>
</feature>
<keyword evidence="6" id="KW-0325">Glycoprotein</keyword>
<dbReference type="InterPro" id="IPR037045">
    <property type="entry name" value="S8pro/Inhibitor_I9_sf"/>
</dbReference>
<dbReference type="PRINTS" id="PR00723">
    <property type="entry name" value="SUBTILISIN"/>
</dbReference>
<dbReference type="Pfam" id="PF05922">
    <property type="entry name" value="Inhibitor_I9"/>
    <property type="match status" value="1"/>
</dbReference>
<dbReference type="InterPro" id="IPR003137">
    <property type="entry name" value="PA_domain"/>
</dbReference>
<dbReference type="Gene3D" id="3.50.30.30">
    <property type="match status" value="1"/>
</dbReference>
<dbReference type="InterPro" id="IPR046450">
    <property type="entry name" value="PA_dom_sf"/>
</dbReference>
<feature type="domain" description="Inhibitor I9" evidence="12">
    <location>
        <begin position="38"/>
        <end position="119"/>
    </location>
</feature>
<evidence type="ECO:0000256" key="8">
    <source>
        <dbReference type="PROSITE-ProRule" id="PRU01240"/>
    </source>
</evidence>
<dbReference type="EMBL" id="JABEZV010000004">
    <property type="protein sequence ID" value="MBA0709795.1"/>
    <property type="molecule type" value="Genomic_DNA"/>
</dbReference>
<proteinExistence type="inferred from homology"/>
<evidence type="ECO:0000256" key="4">
    <source>
        <dbReference type="ARBA" id="ARBA00022801"/>
    </source>
</evidence>
<evidence type="ECO:0000256" key="1">
    <source>
        <dbReference type="ARBA" id="ARBA00011073"/>
    </source>
</evidence>
<keyword evidence="2 8" id="KW-0645">Protease</keyword>
<dbReference type="Gene3D" id="3.40.50.200">
    <property type="entry name" value="Peptidase S8/S53 domain"/>
    <property type="match status" value="1"/>
</dbReference>
<feature type="chain" id="PRO_5029859615" evidence="9">
    <location>
        <begin position="23"/>
        <end position="704"/>
    </location>
</feature>
<evidence type="ECO:0000256" key="2">
    <source>
        <dbReference type="ARBA" id="ARBA00022670"/>
    </source>
</evidence>
<feature type="active site" description="Charge relay system" evidence="7 8">
    <location>
        <position position="215"/>
    </location>
</feature>
<dbReference type="SUPFAM" id="SSF52743">
    <property type="entry name" value="Subtilisin-like"/>
    <property type="match status" value="1"/>
</dbReference>
<evidence type="ECO:0000259" key="13">
    <source>
        <dbReference type="Pfam" id="PF17766"/>
    </source>
</evidence>
<dbReference type="FunFam" id="3.50.30.30:FF:000005">
    <property type="entry name" value="subtilisin-like protease SBT1.5"/>
    <property type="match status" value="1"/>
</dbReference>
<evidence type="ECO:0000256" key="3">
    <source>
        <dbReference type="ARBA" id="ARBA00022729"/>
    </source>
</evidence>
<dbReference type="InterPro" id="IPR000209">
    <property type="entry name" value="Peptidase_S8/S53_dom"/>
</dbReference>
<organism evidence="14 15">
    <name type="scientific">Gossypium laxum</name>
    <dbReference type="NCBI Taxonomy" id="34288"/>
    <lineage>
        <taxon>Eukaryota</taxon>
        <taxon>Viridiplantae</taxon>
        <taxon>Streptophyta</taxon>
        <taxon>Embryophyta</taxon>
        <taxon>Tracheophyta</taxon>
        <taxon>Spermatophyta</taxon>
        <taxon>Magnoliopsida</taxon>
        <taxon>eudicotyledons</taxon>
        <taxon>Gunneridae</taxon>
        <taxon>Pentapetalae</taxon>
        <taxon>rosids</taxon>
        <taxon>malvids</taxon>
        <taxon>Malvales</taxon>
        <taxon>Malvaceae</taxon>
        <taxon>Malvoideae</taxon>
        <taxon>Gossypium</taxon>
    </lineage>
</organism>
<dbReference type="Gene3D" id="2.60.40.2310">
    <property type="match status" value="1"/>
</dbReference>
<dbReference type="PANTHER" id="PTHR10795">
    <property type="entry name" value="PROPROTEIN CONVERTASE SUBTILISIN/KEXIN"/>
    <property type="match status" value="1"/>
</dbReference>
<evidence type="ECO:0000259" key="12">
    <source>
        <dbReference type="Pfam" id="PF05922"/>
    </source>
</evidence>
<comment type="caution">
    <text evidence="14">The sequence shown here is derived from an EMBL/GenBank/DDBJ whole genome shotgun (WGS) entry which is preliminary data.</text>
</comment>
<evidence type="ECO:0000256" key="9">
    <source>
        <dbReference type="SAM" id="SignalP"/>
    </source>
</evidence>
<dbReference type="Pfam" id="PF02225">
    <property type="entry name" value="PA"/>
    <property type="match status" value="1"/>
</dbReference>
<evidence type="ECO:0000313" key="14">
    <source>
        <dbReference type="EMBL" id="MBA0709795.1"/>
    </source>
</evidence>
<dbReference type="InterPro" id="IPR041469">
    <property type="entry name" value="Subtilisin-like_FN3"/>
</dbReference>
<feature type="active site" description="Charge relay system" evidence="7 8">
    <location>
        <position position="153"/>
    </location>
</feature>
<evidence type="ECO:0000256" key="5">
    <source>
        <dbReference type="ARBA" id="ARBA00022825"/>
    </source>
</evidence>
<dbReference type="Pfam" id="PF17766">
    <property type="entry name" value="fn3_6"/>
    <property type="match status" value="1"/>
</dbReference>
<evidence type="ECO:0000256" key="6">
    <source>
        <dbReference type="ARBA" id="ARBA00023180"/>
    </source>
</evidence>
<dbReference type="Gene3D" id="3.30.70.80">
    <property type="entry name" value="Peptidase S8 propeptide/proteinase inhibitor I9"/>
    <property type="match status" value="1"/>
</dbReference>
<dbReference type="InterPro" id="IPR036852">
    <property type="entry name" value="Peptidase_S8/S53_dom_sf"/>
</dbReference>
<protein>
    <submittedName>
        <fullName evidence="14">Uncharacterized protein</fullName>
    </submittedName>
</protein>
<dbReference type="Pfam" id="PF00082">
    <property type="entry name" value="Peptidase_S8"/>
    <property type="match status" value="1"/>
</dbReference>
<dbReference type="AlphaFoldDB" id="A0A7J8ZDG4"/>
<dbReference type="GO" id="GO:0006508">
    <property type="term" value="P:proteolysis"/>
    <property type="evidence" value="ECO:0007669"/>
    <property type="project" value="UniProtKB-KW"/>
</dbReference>
<evidence type="ECO:0000259" key="10">
    <source>
        <dbReference type="Pfam" id="PF00082"/>
    </source>
</evidence>
<feature type="signal peptide" evidence="9">
    <location>
        <begin position="1"/>
        <end position="22"/>
    </location>
</feature>
<feature type="active site" description="Charge relay system" evidence="7 8">
    <location>
        <position position="491"/>
    </location>
</feature>
<gene>
    <name evidence="14" type="ORF">Golax_024816</name>
</gene>
<dbReference type="InterPro" id="IPR010259">
    <property type="entry name" value="S8pro/Inhibitor_I9"/>
</dbReference>
<evidence type="ECO:0000259" key="11">
    <source>
        <dbReference type="Pfam" id="PF02225"/>
    </source>
</evidence>
<feature type="domain" description="Peptidase S8/S53" evidence="10">
    <location>
        <begin position="144"/>
        <end position="524"/>
    </location>
</feature>
<feature type="domain" description="PA" evidence="11">
    <location>
        <begin position="323"/>
        <end position="410"/>
    </location>
</feature>
<dbReference type="PROSITE" id="PS51892">
    <property type="entry name" value="SUBTILASE"/>
    <property type="match status" value="1"/>
</dbReference>
<dbReference type="Proteomes" id="UP000593574">
    <property type="component" value="Unassembled WGS sequence"/>
</dbReference>
<dbReference type="SUPFAM" id="SSF52025">
    <property type="entry name" value="PA domain"/>
    <property type="match status" value="1"/>
</dbReference>
<keyword evidence="5 8" id="KW-0720">Serine protease</keyword>
<keyword evidence="4 8" id="KW-0378">Hydrolase</keyword>
<dbReference type="InterPro" id="IPR015500">
    <property type="entry name" value="Peptidase_S8_subtilisin-rel"/>
</dbReference>
<accession>A0A7J8ZDG4</accession>
<reference evidence="14 15" key="1">
    <citation type="journal article" date="2019" name="Genome Biol. Evol.">
        <title>Insights into the evolution of the New World diploid cottons (Gossypium, subgenus Houzingenia) based on genome sequencing.</title>
        <authorList>
            <person name="Grover C.E."/>
            <person name="Arick M.A. 2nd"/>
            <person name="Thrash A."/>
            <person name="Conover J.L."/>
            <person name="Sanders W.S."/>
            <person name="Peterson D.G."/>
            <person name="Frelichowski J.E."/>
            <person name="Scheffler J.A."/>
            <person name="Scheffler B.E."/>
            <person name="Wendel J.F."/>
        </authorList>
    </citation>
    <scope>NUCLEOTIDE SEQUENCE [LARGE SCALE GENOMIC DNA]</scope>
    <source>
        <strain evidence="14">4</strain>
        <tissue evidence="14">Leaf</tissue>
    </source>
</reference>
<evidence type="ECO:0000256" key="7">
    <source>
        <dbReference type="PIRSR" id="PIRSR615500-1"/>
    </source>
</evidence>
<keyword evidence="3 9" id="KW-0732">Signal</keyword>